<dbReference type="EMBL" id="BARV01012998">
    <property type="protein sequence ID" value="GAI10421.1"/>
    <property type="molecule type" value="Genomic_DNA"/>
</dbReference>
<sequence length="175" mass="19703">NNPSSAIPHFEFVWKKGVKFLDINQVETLFKSLINHLTINDDAFSQWRETIITFVPRINKKRDGFLAEFCNDSYTQITNLSVSPPISDIRRKAYLIVLTTLTKTSGNGSLRINVGQQLMSLLSSSESVLQNIGIEFLPVAQEILGKDFGLYLSSSVKELCNKPVNEIPVFQQPIL</sequence>
<protein>
    <submittedName>
        <fullName evidence="1">Uncharacterized protein</fullName>
    </submittedName>
</protein>
<proteinExistence type="predicted"/>
<feature type="non-terminal residue" evidence="1">
    <location>
        <position position="1"/>
    </location>
</feature>
<name>X1LX93_9ZZZZ</name>
<dbReference type="AlphaFoldDB" id="X1LX93"/>
<evidence type="ECO:0000313" key="1">
    <source>
        <dbReference type="EMBL" id="GAI10421.1"/>
    </source>
</evidence>
<reference evidence="1" key="1">
    <citation type="journal article" date="2014" name="Front. Microbiol.">
        <title>High frequency of phylogenetically diverse reductive dehalogenase-homologous genes in deep subseafloor sedimentary metagenomes.</title>
        <authorList>
            <person name="Kawai M."/>
            <person name="Futagami T."/>
            <person name="Toyoda A."/>
            <person name="Takaki Y."/>
            <person name="Nishi S."/>
            <person name="Hori S."/>
            <person name="Arai W."/>
            <person name="Tsubouchi T."/>
            <person name="Morono Y."/>
            <person name="Uchiyama I."/>
            <person name="Ito T."/>
            <person name="Fujiyama A."/>
            <person name="Inagaki F."/>
            <person name="Takami H."/>
        </authorList>
    </citation>
    <scope>NUCLEOTIDE SEQUENCE</scope>
    <source>
        <strain evidence="1">Expedition CK06-06</strain>
    </source>
</reference>
<gene>
    <name evidence="1" type="ORF">S06H3_23763</name>
</gene>
<organism evidence="1">
    <name type="scientific">marine sediment metagenome</name>
    <dbReference type="NCBI Taxonomy" id="412755"/>
    <lineage>
        <taxon>unclassified sequences</taxon>
        <taxon>metagenomes</taxon>
        <taxon>ecological metagenomes</taxon>
    </lineage>
</organism>
<accession>X1LX93</accession>
<feature type="non-terminal residue" evidence="1">
    <location>
        <position position="175"/>
    </location>
</feature>
<comment type="caution">
    <text evidence="1">The sequence shown here is derived from an EMBL/GenBank/DDBJ whole genome shotgun (WGS) entry which is preliminary data.</text>
</comment>